<sequence length="73" mass="8056">MELLTLELARARQRLNRAELALERANAMLDEDCGVGINLRLCDRIRSAQQRVGEAKARLVKLDPASADSVHSG</sequence>
<comment type="caution">
    <text evidence="2">The sequence shown here is derived from an EMBL/GenBank/DDBJ whole genome shotgun (WGS) entry which is preliminary data.</text>
</comment>
<name>A0ABU8L3S3_9HYPH</name>
<proteinExistence type="predicted"/>
<keyword evidence="3" id="KW-1185">Reference proteome</keyword>
<reference evidence="2 3" key="1">
    <citation type="submission" date="2022-12" db="EMBL/GenBank/DDBJ databases">
        <authorList>
            <person name="Muema E."/>
        </authorList>
    </citation>
    <scope>NUCLEOTIDE SEQUENCE [LARGE SCALE GENOMIC DNA]</scope>
    <source>
        <strain evidence="3">1326</strain>
    </source>
</reference>
<keyword evidence="1" id="KW-0175">Coiled coil</keyword>
<dbReference type="Proteomes" id="UP001387293">
    <property type="component" value="Unassembled WGS sequence"/>
</dbReference>
<accession>A0ABU8L3S3</accession>
<evidence type="ECO:0000313" key="3">
    <source>
        <dbReference type="Proteomes" id="UP001387293"/>
    </source>
</evidence>
<feature type="coiled-coil region" evidence="1">
    <location>
        <begin position="1"/>
        <end position="28"/>
    </location>
</feature>
<gene>
    <name evidence="2" type="ORF">O7A60_23860</name>
</gene>
<evidence type="ECO:0000313" key="2">
    <source>
        <dbReference type="EMBL" id="MEI9411783.1"/>
    </source>
</evidence>
<dbReference type="EMBL" id="JAPYKS010000019">
    <property type="protein sequence ID" value="MEI9411783.1"/>
    <property type="molecule type" value="Genomic_DNA"/>
</dbReference>
<organism evidence="2 3">
    <name type="scientific">Mesorhizobium salmacidum</name>
    <dbReference type="NCBI Taxonomy" id="3015171"/>
    <lineage>
        <taxon>Bacteria</taxon>
        <taxon>Pseudomonadati</taxon>
        <taxon>Pseudomonadota</taxon>
        <taxon>Alphaproteobacteria</taxon>
        <taxon>Hyphomicrobiales</taxon>
        <taxon>Phyllobacteriaceae</taxon>
        <taxon>Mesorhizobium</taxon>
    </lineage>
</organism>
<dbReference type="RefSeq" id="WP_027146292.1">
    <property type="nucleotide sequence ID" value="NZ_JAPYKS010000019.1"/>
</dbReference>
<protein>
    <submittedName>
        <fullName evidence="2">Uncharacterized protein</fullName>
    </submittedName>
</protein>
<evidence type="ECO:0000256" key="1">
    <source>
        <dbReference type="SAM" id="Coils"/>
    </source>
</evidence>